<dbReference type="GO" id="GO:0022857">
    <property type="term" value="F:transmembrane transporter activity"/>
    <property type="evidence" value="ECO:0007669"/>
    <property type="project" value="UniProtKB-UniRule"/>
</dbReference>
<accession>A0A512NN64</accession>
<keyword evidence="3" id="KW-1003">Cell membrane</keyword>
<keyword evidence="12" id="KW-1185">Reference proteome</keyword>
<keyword evidence="7 9" id="KW-0472">Membrane</keyword>
<keyword evidence="2 9" id="KW-0813">Transport</keyword>
<name>A0A512NN64_9HYPH</name>
<evidence type="ECO:0000256" key="1">
    <source>
        <dbReference type="ARBA" id="ARBA00004429"/>
    </source>
</evidence>
<dbReference type="RefSeq" id="WP_147155717.1">
    <property type="nucleotide sequence ID" value="NZ_BKAJ01000160.1"/>
</dbReference>
<evidence type="ECO:0000256" key="4">
    <source>
        <dbReference type="ARBA" id="ARBA00022519"/>
    </source>
</evidence>
<dbReference type="Pfam" id="PF04290">
    <property type="entry name" value="DctQ"/>
    <property type="match status" value="1"/>
</dbReference>
<reference evidence="11 12" key="1">
    <citation type="submission" date="2019-07" db="EMBL/GenBank/DDBJ databases">
        <title>Whole genome shotgun sequence of Reyranella soli NBRC 108950.</title>
        <authorList>
            <person name="Hosoyama A."/>
            <person name="Uohara A."/>
            <person name="Ohji S."/>
            <person name="Ichikawa N."/>
        </authorList>
    </citation>
    <scope>NUCLEOTIDE SEQUENCE [LARGE SCALE GENOMIC DNA]</scope>
    <source>
        <strain evidence="11 12">NBRC 108950</strain>
    </source>
</reference>
<evidence type="ECO:0000313" key="11">
    <source>
        <dbReference type="EMBL" id="GEP60369.1"/>
    </source>
</evidence>
<dbReference type="PANTHER" id="PTHR35011">
    <property type="entry name" value="2,3-DIKETO-L-GULONATE TRAP TRANSPORTER SMALL PERMEASE PROTEIN YIAM"/>
    <property type="match status" value="1"/>
</dbReference>
<evidence type="ECO:0000259" key="10">
    <source>
        <dbReference type="Pfam" id="PF04290"/>
    </source>
</evidence>
<dbReference type="EMBL" id="BKAJ01000160">
    <property type="protein sequence ID" value="GEP60369.1"/>
    <property type="molecule type" value="Genomic_DNA"/>
</dbReference>
<evidence type="ECO:0000256" key="9">
    <source>
        <dbReference type="RuleBase" id="RU369079"/>
    </source>
</evidence>
<feature type="transmembrane region" description="Helical" evidence="9">
    <location>
        <begin position="53"/>
        <end position="72"/>
    </location>
</feature>
<protein>
    <recommendedName>
        <fullName evidence="9">TRAP transporter small permease protein</fullName>
    </recommendedName>
</protein>
<comment type="function">
    <text evidence="9">Part of the tripartite ATP-independent periplasmic (TRAP) transport system.</text>
</comment>
<evidence type="ECO:0000313" key="12">
    <source>
        <dbReference type="Proteomes" id="UP000321058"/>
    </source>
</evidence>
<comment type="subunit">
    <text evidence="9">The complex comprises the extracytoplasmic solute receptor protein and the two transmembrane proteins.</text>
</comment>
<comment type="subcellular location">
    <subcellularLocation>
        <location evidence="1 9">Cell inner membrane</location>
        <topology evidence="1 9">Multi-pass membrane protein</topology>
    </subcellularLocation>
</comment>
<sequence>MWRAFVAFNATISRWCMYVAVAGLIGIVTTVALQVFGRYVLNDTPTWAESTALVLILYVTMLGAAVGVRDAGHIGLESLLILVPDGLRLKLEVVIHVLVGTFGLIMAWNGAVLAESVMAYKIPTLGLPEGINHLPLVIAGILIALFSLEHIVALWRDEDVIPSWH</sequence>
<dbReference type="AlphaFoldDB" id="A0A512NN64"/>
<feature type="domain" description="Tripartite ATP-independent periplasmic transporters DctQ component" evidence="10">
    <location>
        <begin position="28"/>
        <end position="156"/>
    </location>
</feature>
<dbReference type="InterPro" id="IPR055348">
    <property type="entry name" value="DctQ"/>
</dbReference>
<organism evidence="11 12">
    <name type="scientific">Reyranella soli</name>
    <dbReference type="NCBI Taxonomy" id="1230389"/>
    <lineage>
        <taxon>Bacteria</taxon>
        <taxon>Pseudomonadati</taxon>
        <taxon>Pseudomonadota</taxon>
        <taxon>Alphaproteobacteria</taxon>
        <taxon>Hyphomicrobiales</taxon>
        <taxon>Reyranellaceae</taxon>
        <taxon>Reyranella</taxon>
    </lineage>
</organism>
<feature type="transmembrane region" description="Helical" evidence="9">
    <location>
        <begin position="93"/>
        <end position="114"/>
    </location>
</feature>
<evidence type="ECO:0000256" key="8">
    <source>
        <dbReference type="ARBA" id="ARBA00038436"/>
    </source>
</evidence>
<keyword evidence="5 9" id="KW-0812">Transmembrane</keyword>
<feature type="transmembrane region" description="Helical" evidence="9">
    <location>
        <begin position="12"/>
        <end position="33"/>
    </location>
</feature>
<gene>
    <name evidence="11" type="ORF">RSO01_75350</name>
</gene>
<evidence type="ECO:0000256" key="2">
    <source>
        <dbReference type="ARBA" id="ARBA00022448"/>
    </source>
</evidence>
<dbReference type="PANTHER" id="PTHR35011:SF11">
    <property type="entry name" value="TRAP TRANSPORTER SMALL PERMEASE PROTEIN"/>
    <property type="match status" value="1"/>
</dbReference>
<dbReference type="Proteomes" id="UP000321058">
    <property type="component" value="Unassembled WGS sequence"/>
</dbReference>
<dbReference type="OrthoDB" id="4964541at2"/>
<comment type="caution">
    <text evidence="11">The sequence shown here is derived from an EMBL/GenBank/DDBJ whole genome shotgun (WGS) entry which is preliminary data.</text>
</comment>
<evidence type="ECO:0000256" key="3">
    <source>
        <dbReference type="ARBA" id="ARBA00022475"/>
    </source>
</evidence>
<dbReference type="GO" id="GO:0005886">
    <property type="term" value="C:plasma membrane"/>
    <property type="evidence" value="ECO:0007669"/>
    <property type="project" value="UniProtKB-SubCell"/>
</dbReference>
<evidence type="ECO:0000256" key="5">
    <source>
        <dbReference type="ARBA" id="ARBA00022692"/>
    </source>
</evidence>
<keyword evidence="6 9" id="KW-1133">Transmembrane helix</keyword>
<dbReference type="GO" id="GO:0015740">
    <property type="term" value="P:C4-dicarboxylate transport"/>
    <property type="evidence" value="ECO:0007669"/>
    <property type="project" value="TreeGrafter"/>
</dbReference>
<comment type="similarity">
    <text evidence="8 9">Belongs to the TRAP transporter small permease family.</text>
</comment>
<keyword evidence="4 9" id="KW-0997">Cell inner membrane</keyword>
<proteinExistence type="inferred from homology"/>
<evidence type="ECO:0000256" key="7">
    <source>
        <dbReference type="ARBA" id="ARBA00023136"/>
    </source>
</evidence>
<dbReference type="InterPro" id="IPR007387">
    <property type="entry name" value="TRAP_DctQ"/>
</dbReference>
<evidence type="ECO:0000256" key="6">
    <source>
        <dbReference type="ARBA" id="ARBA00022989"/>
    </source>
</evidence>
<feature type="transmembrane region" description="Helical" evidence="9">
    <location>
        <begin position="134"/>
        <end position="155"/>
    </location>
</feature>